<keyword evidence="2" id="KW-0732">Signal</keyword>
<feature type="chain" id="PRO_5039730822" evidence="2">
    <location>
        <begin position="21"/>
        <end position="313"/>
    </location>
</feature>
<keyword evidence="4" id="KW-0255">Endonuclease</keyword>
<dbReference type="SUPFAM" id="SSF57884">
    <property type="entry name" value="Ada DNA repair protein, N-terminal domain (N-Ada 10)"/>
    <property type="match status" value="1"/>
</dbReference>
<evidence type="ECO:0000313" key="4">
    <source>
        <dbReference type="EMBL" id="MBC6678593.1"/>
    </source>
</evidence>
<organism evidence="4 5">
    <name type="scientific">Zhenpiania hominis</name>
    <dbReference type="NCBI Taxonomy" id="2763644"/>
    <lineage>
        <taxon>Bacteria</taxon>
        <taxon>Bacillati</taxon>
        <taxon>Bacillota</taxon>
        <taxon>Clostridia</taxon>
        <taxon>Peptostreptococcales</taxon>
        <taxon>Anaerovoracaceae</taxon>
        <taxon>Zhenpiania</taxon>
    </lineage>
</organism>
<dbReference type="EMBL" id="JACRYT010000001">
    <property type="protein sequence ID" value="MBC6678593.1"/>
    <property type="molecule type" value="Genomic_DNA"/>
</dbReference>
<evidence type="ECO:0000256" key="1">
    <source>
        <dbReference type="SAM" id="MobiDB-lite"/>
    </source>
</evidence>
<keyword evidence="4" id="KW-0540">Nuclease</keyword>
<dbReference type="Gene3D" id="3.40.570.10">
    <property type="entry name" value="Extracellular Endonuclease, subunit A"/>
    <property type="match status" value="1"/>
</dbReference>
<dbReference type="PROSITE" id="PS51257">
    <property type="entry name" value="PROKAR_LIPOPROTEIN"/>
    <property type="match status" value="1"/>
</dbReference>
<accession>A0A923NM50</accession>
<dbReference type="Gene3D" id="3.40.10.10">
    <property type="entry name" value="DNA Methylphosphotriester Repair Domain"/>
    <property type="match status" value="1"/>
</dbReference>
<proteinExistence type="predicted"/>
<dbReference type="GO" id="GO:0004519">
    <property type="term" value="F:endonuclease activity"/>
    <property type="evidence" value="ECO:0007669"/>
    <property type="project" value="UniProtKB-KW"/>
</dbReference>
<dbReference type="Proteomes" id="UP000602647">
    <property type="component" value="Unassembled WGS sequence"/>
</dbReference>
<keyword evidence="4" id="KW-0378">Hydrolase</keyword>
<sequence>MKRRMLSLAAVLLICLLSIAGCSSGQTGSEADGAGGNAAAESSASESARADSPGQVPAYSGKPYIVINDNQPEFEEGDFQKESFESYSDLDSLGRCGVAFANIGTDRMPHKERESIGMIKPSGWKTQRYEEVDGKYLYNRCHLIGYQLTGENANECNLITGTRAMNVDGMLPFENMTADYIKETGNHVLYRVTPIFEGDNLVASGVQMEAESVEDGGEGICFNVYVYNNQPDIEIDYATGESRRVEETSGTAGGQRTESGEQGSYVLNTNTHKFHRPACGSVSEMKAANREDFEGSRAELLRQGYEPCQNCNP</sequence>
<dbReference type="AlphaFoldDB" id="A0A923NM50"/>
<reference evidence="4" key="1">
    <citation type="submission" date="2020-08" db="EMBL/GenBank/DDBJ databases">
        <title>Genome public.</title>
        <authorList>
            <person name="Liu C."/>
            <person name="Sun Q."/>
        </authorList>
    </citation>
    <scope>NUCLEOTIDE SEQUENCE</scope>
    <source>
        <strain evidence="4">BX12</strain>
    </source>
</reference>
<evidence type="ECO:0000256" key="2">
    <source>
        <dbReference type="SAM" id="SignalP"/>
    </source>
</evidence>
<feature type="domain" description="Type VII secretion system protein EssD-like" evidence="3">
    <location>
        <begin position="86"/>
        <end position="212"/>
    </location>
</feature>
<gene>
    <name evidence="4" type="ORF">H9L42_01965</name>
</gene>
<feature type="region of interest" description="Disordered" evidence="1">
    <location>
        <begin position="241"/>
        <end position="263"/>
    </location>
</feature>
<keyword evidence="5" id="KW-1185">Reference proteome</keyword>
<dbReference type="InterPro" id="IPR044927">
    <property type="entry name" value="Endonuclea_NS_2"/>
</dbReference>
<evidence type="ECO:0000259" key="3">
    <source>
        <dbReference type="Pfam" id="PF13930"/>
    </source>
</evidence>
<comment type="caution">
    <text evidence="4">The sequence shown here is derived from an EMBL/GenBank/DDBJ whole genome shotgun (WGS) entry which is preliminary data.</text>
</comment>
<dbReference type="RefSeq" id="WP_187301758.1">
    <property type="nucleotide sequence ID" value="NZ_JACRYT010000001.1"/>
</dbReference>
<feature type="compositionally biased region" description="Low complexity" evidence="1">
    <location>
        <begin position="28"/>
        <end position="52"/>
    </location>
</feature>
<name>A0A923NM50_9FIRM</name>
<protein>
    <submittedName>
        <fullName evidence="4">DNA/RNA non-specific endonuclease</fullName>
    </submittedName>
</protein>
<feature type="region of interest" description="Disordered" evidence="1">
    <location>
        <begin position="27"/>
        <end position="62"/>
    </location>
</feature>
<dbReference type="InterPro" id="IPR044929">
    <property type="entry name" value="DNA/RNA_non-sp_Endonuclease_sf"/>
</dbReference>
<dbReference type="InterPro" id="IPR035451">
    <property type="entry name" value="Ada-like_dom_sf"/>
</dbReference>
<feature type="compositionally biased region" description="Polar residues" evidence="1">
    <location>
        <begin position="248"/>
        <end position="263"/>
    </location>
</feature>
<evidence type="ECO:0000313" key="5">
    <source>
        <dbReference type="Proteomes" id="UP000602647"/>
    </source>
</evidence>
<dbReference type="Pfam" id="PF13930">
    <property type="entry name" value="Endonuclea_NS_2"/>
    <property type="match status" value="1"/>
</dbReference>
<feature type="signal peptide" evidence="2">
    <location>
        <begin position="1"/>
        <end position="20"/>
    </location>
</feature>